<dbReference type="EMBL" id="JBHSEF010000009">
    <property type="protein sequence ID" value="MFC4354199.1"/>
    <property type="molecule type" value="Genomic_DNA"/>
</dbReference>
<dbReference type="RefSeq" id="WP_378140354.1">
    <property type="nucleotide sequence ID" value="NZ_JBHSEF010000009.1"/>
</dbReference>
<dbReference type="InterPro" id="IPR045584">
    <property type="entry name" value="Pilin-like"/>
</dbReference>
<reference evidence="2" key="1">
    <citation type="journal article" date="2019" name="Int. J. Syst. Evol. Microbiol.">
        <title>The Global Catalogue of Microorganisms (GCM) 10K type strain sequencing project: providing services to taxonomists for standard genome sequencing and annotation.</title>
        <authorList>
            <consortium name="The Broad Institute Genomics Platform"/>
            <consortium name="The Broad Institute Genome Sequencing Center for Infectious Disease"/>
            <person name="Wu L."/>
            <person name="Ma J."/>
        </authorList>
    </citation>
    <scope>NUCLEOTIDE SEQUENCE [LARGE SCALE GENOMIC DNA]</scope>
    <source>
        <strain evidence="2">CCUG 50353</strain>
    </source>
</reference>
<evidence type="ECO:0000313" key="1">
    <source>
        <dbReference type="EMBL" id="MFC4354199.1"/>
    </source>
</evidence>
<gene>
    <name evidence="1" type="ORF">ACFO0S_03820</name>
</gene>
<comment type="caution">
    <text evidence="1">The sequence shown here is derived from an EMBL/GenBank/DDBJ whole genome shotgun (WGS) entry which is preliminary data.</text>
</comment>
<organism evidence="1 2">
    <name type="scientific">Chryseomicrobium palamuruense</name>
    <dbReference type="NCBI Taxonomy" id="682973"/>
    <lineage>
        <taxon>Bacteria</taxon>
        <taxon>Bacillati</taxon>
        <taxon>Bacillota</taxon>
        <taxon>Bacilli</taxon>
        <taxon>Bacillales</taxon>
        <taxon>Caryophanaceae</taxon>
        <taxon>Chryseomicrobium</taxon>
    </lineage>
</organism>
<sequence>MVELLAVIVILGIVASIATFGISNLIEAKKAGVCDSTRLELKNHYERHLSLHNVDHSQVIFDEFFRENMDGVICPEDGLIVYEEGDVECSIHSDHEDSDEEEEVPFL</sequence>
<accession>A0ABV8UUM2</accession>
<protein>
    <submittedName>
        <fullName evidence="1">Type II secretion system protein</fullName>
    </submittedName>
</protein>
<dbReference type="Gene3D" id="3.30.700.10">
    <property type="entry name" value="Glycoprotein, Type 4 Pilin"/>
    <property type="match status" value="1"/>
</dbReference>
<name>A0ABV8UUM2_9BACL</name>
<proteinExistence type="predicted"/>
<dbReference type="SUPFAM" id="SSF54523">
    <property type="entry name" value="Pili subunits"/>
    <property type="match status" value="1"/>
</dbReference>
<dbReference type="Proteomes" id="UP001595733">
    <property type="component" value="Unassembled WGS sequence"/>
</dbReference>
<evidence type="ECO:0000313" key="2">
    <source>
        <dbReference type="Proteomes" id="UP001595733"/>
    </source>
</evidence>
<keyword evidence="2" id="KW-1185">Reference proteome</keyword>